<dbReference type="PANTHER" id="PTHR10066">
    <property type="entry name" value="BETA-GLUCURONIDASE"/>
    <property type="match status" value="1"/>
</dbReference>
<evidence type="ECO:0000313" key="2">
    <source>
        <dbReference type="EMBL" id="TXK49345.1"/>
    </source>
</evidence>
<sequence>MALDNMKYADSTITINDNIFKSLDIISVNEYLGWYQHWIVKPEEKTCISNLNKLIVISEFGSETLYGNHGPSDIASLWTEEHQEKVYQDQVTMFKRMPALRGTCAWLLVDYRSPKRMHQAYQNGWNRKGLLSDQGFKKKALYILADYYKQK</sequence>
<reference evidence="2 3" key="1">
    <citation type="submission" date="2019-08" db="EMBL/GenBank/DDBJ databases">
        <authorList>
            <person name="Shi S."/>
        </authorList>
    </citation>
    <scope>NUCLEOTIDE SEQUENCE [LARGE SCALE GENOMIC DNA]</scope>
    <source>
        <strain evidence="2 3">GY10130</strain>
    </source>
</reference>
<dbReference type="EMBL" id="VRTY01000017">
    <property type="protein sequence ID" value="TXK49345.1"/>
    <property type="molecule type" value="Genomic_DNA"/>
</dbReference>
<name>A0A5C8KAJ0_9BACT</name>
<dbReference type="OrthoDB" id="1007335at2"/>
<dbReference type="GO" id="GO:0019391">
    <property type="term" value="P:glucuronoside catabolic process"/>
    <property type="evidence" value="ECO:0007669"/>
    <property type="project" value="TreeGrafter"/>
</dbReference>
<dbReference type="GO" id="GO:0030246">
    <property type="term" value="F:carbohydrate binding"/>
    <property type="evidence" value="ECO:0007669"/>
    <property type="project" value="TreeGrafter"/>
</dbReference>
<accession>A0A5C8KAJ0</accession>
<dbReference type="Proteomes" id="UP000321926">
    <property type="component" value="Unassembled WGS sequence"/>
</dbReference>
<comment type="similarity">
    <text evidence="1">Belongs to the glycosyl hydrolase 2 family.</text>
</comment>
<comment type="caution">
    <text evidence="2">The sequence shown here is derived from an EMBL/GenBank/DDBJ whole genome shotgun (WGS) entry which is preliminary data.</text>
</comment>
<proteinExistence type="inferred from homology"/>
<organism evidence="2 3">
    <name type="scientific">Pontibacter qinzhouensis</name>
    <dbReference type="NCBI Taxonomy" id="2603253"/>
    <lineage>
        <taxon>Bacteria</taxon>
        <taxon>Pseudomonadati</taxon>
        <taxon>Bacteroidota</taxon>
        <taxon>Cytophagia</taxon>
        <taxon>Cytophagales</taxon>
        <taxon>Hymenobacteraceae</taxon>
        <taxon>Pontibacter</taxon>
    </lineage>
</organism>
<dbReference type="InterPro" id="IPR017853">
    <property type="entry name" value="GH"/>
</dbReference>
<evidence type="ECO:0000256" key="1">
    <source>
        <dbReference type="ARBA" id="ARBA00007401"/>
    </source>
</evidence>
<protein>
    <recommendedName>
        <fullName evidence="4">Glycoside hydrolase family 2 catalytic domain-containing protein</fullName>
    </recommendedName>
</protein>
<dbReference type="AlphaFoldDB" id="A0A5C8KAJ0"/>
<evidence type="ECO:0000313" key="3">
    <source>
        <dbReference type="Proteomes" id="UP000321926"/>
    </source>
</evidence>
<dbReference type="SUPFAM" id="SSF51445">
    <property type="entry name" value="(Trans)glycosidases"/>
    <property type="match status" value="1"/>
</dbReference>
<keyword evidence="3" id="KW-1185">Reference proteome</keyword>
<dbReference type="Gene3D" id="3.20.20.80">
    <property type="entry name" value="Glycosidases"/>
    <property type="match status" value="1"/>
</dbReference>
<dbReference type="PANTHER" id="PTHR10066:SF67">
    <property type="entry name" value="BETA-GLUCURONIDASE"/>
    <property type="match status" value="1"/>
</dbReference>
<dbReference type="GO" id="GO:0004566">
    <property type="term" value="F:beta-glucuronidase activity"/>
    <property type="evidence" value="ECO:0007669"/>
    <property type="project" value="TreeGrafter"/>
</dbReference>
<evidence type="ECO:0008006" key="4">
    <source>
        <dbReference type="Google" id="ProtNLM"/>
    </source>
</evidence>
<gene>
    <name evidence="2" type="ORF">FVR03_06305</name>
</gene>